<dbReference type="EMBL" id="CM043799">
    <property type="protein sequence ID" value="KAI4804438.1"/>
    <property type="molecule type" value="Genomic_DNA"/>
</dbReference>
<comment type="caution">
    <text evidence="1">The sequence shown here is derived from an EMBL/GenBank/DDBJ whole genome shotgun (WGS) entry which is preliminary data.</text>
</comment>
<keyword evidence="2" id="KW-1185">Reference proteome</keyword>
<dbReference type="Proteomes" id="UP001057452">
    <property type="component" value="Chromosome 15"/>
</dbReference>
<evidence type="ECO:0000313" key="1">
    <source>
        <dbReference type="EMBL" id="KAI4804438.1"/>
    </source>
</evidence>
<sequence>MTVFGQQRALSLMGSWSVLSSPVSGSRGEASHEQMASLQCGAADFQPSTAARTVGSRWLLVFHQGLVSAAVGDSSRSNVSTPTLEGHIMDMGITPSDISSTASSA</sequence>
<accession>A0ACB9VVN4</accession>
<reference evidence="1" key="1">
    <citation type="submission" date="2022-05" db="EMBL/GenBank/DDBJ databases">
        <title>Chromosome-level genome of Chaenocephalus aceratus.</title>
        <authorList>
            <person name="Park H."/>
        </authorList>
    </citation>
    <scope>NUCLEOTIDE SEQUENCE</scope>
    <source>
        <strain evidence="1">KU_202001</strain>
    </source>
</reference>
<name>A0ACB9VVN4_CHAAC</name>
<protein>
    <submittedName>
        <fullName evidence="1">Uncharacterized protein</fullName>
    </submittedName>
</protein>
<evidence type="ECO:0000313" key="2">
    <source>
        <dbReference type="Proteomes" id="UP001057452"/>
    </source>
</evidence>
<proteinExistence type="predicted"/>
<organism evidence="1 2">
    <name type="scientific">Chaenocephalus aceratus</name>
    <name type="common">Blackfin icefish</name>
    <name type="synonym">Chaenichthys aceratus</name>
    <dbReference type="NCBI Taxonomy" id="36190"/>
    <lineage>
        <taxon>Eukaryota</taxon>
        <taxon>Metazoa</taxon>
        <taxon>Chordata</taxon>
        <taxon>Craniata</taxon>
        <taxon>Vertebrata</taxon>
        <taxon>Euteleostomi</taxon>
        <taxon>Actinopterygii</taxon>
        <taxon>Neopterygii</taxon>
        <taxon>Teleostei</taxon>
        <taxon>Neoteleostei</taxon>
        <taxon>Acanthomorphata</taxon>
        <taxon>Eupercaria</taxon>
        <taxon>Perciformes</taxon>
        <taxon>Notothenioidei</taxon>
        <taxon>Channichthyidae</taxon>
        <taxon>Chaenocephalus</taxon>
    </lineage>
</organism>
<gene>
    <name evidence="1" type="ORF">KUCAC02_026068</name>
</gene>